<dbReference type="RefSeq" id="WP_185256999.1">
    <property type="nucleotide sequence ID" value="NZ_AP023368.1"/>
</dbReference>
<evidence type="ECO:0000313" key="1">
    <source>
        <dbReference type="EMBL" id="BCK01434.1"/>
    </source>
</evidence>
<evidence type="ECO:0000313" key="2">
    <source>
        <dbReference type="Proteomes" id="UP000515703"/>
    </source>
</evidence>
<name>A0A7M3SA16_9FIRM</name>
<dbReference type="AlphaFoldDB" id="A0A7M3SA16"/>
<gene>
    <name evidence="1" type="ORF">bsdcttw_44740</name>
</gene>
<accession>A0A7M3SA16</accession>
<dbReference type="KEGG" id="acht:bsdcttw_44740"/>
<dbReference type="Proteomes" id="UP000515703">
    <property type="component" value="Chromosome"/>
</dbReference>
<sequence>MFDTFGEFDTVEELNQAAAGLLEEGDTENIILLAKENGIEEEYAKAYIAGDIPFLTDTMSAAIGKLTIEKENIKSQMPVRPITDYLCTLCTEDSFATIVRSKDKKLKDCIDTVEKKCREECQRTKEQYIADATVFKWAKAYYTEVAK</sequence>
<reference evidence="1 2" key="2">
    <citation type="submission" date="2020-08" db="EMBL/GenBank/DDBJ databases">
        <authorList>
            <person name="Ueki A."/>
            <person name="Tonouchi A."/>
        </authorList>
    </citation>
    <scope>NUCLEOTIDE SEQUENCE [LARGE SCALE GENOMIC DNA]</scope>
    <source>
        <strain evidence="1 2">CTTW</strain>
    </source>
</reference>
<protein>
    <submittedName>
        <fullName evidence="1">Uncharacterized protein</fullName>
    </submittedName>
</protein>
<reference evidence="1 2" key="1">
    <citation type="submission" date="2020-08" db="EMBL/GenBank/DDBJ databases">
        <title>Draft genome sequencing of an Anaerocolumna strain isolated from anoxic soil subjected to BSD treatment.</title>
        <authorList>
            <person name="Uek A."/>
            <person name="Tonouchi A."/>
        </authorList>
    </citation>
    <scope>NUCLEOTIDE SEQUENCE [LARGE SCALE GENOMIC DNA]</scope>
    <source>
        <strain evidence="1 2">CTTW</strain>
    </source>
</reference>
<keyword evidence="2" id="KW-1185">Reference proteome</keyword>
<proteinExistence type="predicted"/>
<organism evidence="1 2">
    <name type="scientific">Anaerocolumna chitinilytica</name>
    <dbReference type="NCBI Taxonomy" id="1727145"/>
    <lineage>
        <taxon>Bacteria</taxon>
        <taxon>Bacillati</taxon>
        <taxon>Bacillota</taxon>
        <taxon>Clostridia</taxon>
        <taxon>Lachnospirales</taxon>
        <taxon>Lachnospiraceae</taxon>
        <taxon>Anaerocolumna</taxon>
    </lineage>
</organism>
<dbReference type="EMBL" id="AP023368">
    <property type="protein sequence ID" value="BCK01434.1"/>
    <property type="molecule type" value="Genomic_DNA"/>
</dbReference>